<evidence type="ECO:0000259" key="1">
    <source>
        <dbReference type="Pfam" id="PF02627"/>
    </source>
</evidence>
<accession>I0WGG8</accession>
<dbReference type="InterPro" id="IPR004675">
    <property type="entry name" value="AhpD_core"/>
</dbReference>
<dbReference type="Pfam" id="PF02627">
    <property type="entry name" value="CMD"/>
    <property type="match status" value="1"/>
</dbReference>
<comment type="caution">
    <text evidence="2">The sequence shown here is derived from an EMBL/GenBank/DDBJ whole genome shotgun (WGS) entry which is preliminary data.</text>
</comment>
<reference evidence="2 3" key="1">
    <citation type="journal article" date="2012" name="J. Bacteriol.">
        <title>Genome Sequence of the Halotolerant Bacterium Imtechella halotolerans K1T.</title>
        <authorList>
            <person name="Kumar S."/>
            <person name="Vikram S."/>
            <person name="Subramanian S."/>
            <person name="Raghava G.P."/>
            <person name="Pinnaka A.K."/>
        </authorList>
    </citation>
    <scope>NUCLEOTIDE SEQUENCE [LARGE SCALE GENOMIC DNA]</scope>
    <source>
        <strain evidence="2 3">K1</strain>
    </source>
</reference>
<dbReference type="eggNOG" id="COG2128">
    <property type="taxonomic scope" value="Bacteria"/>
</dbReference>
<proteinExistence type="predicted"/>
<dbReference type="EMBL" id="AJJU01000004">
    <property type="protein sequence ID" value="EID75484.1"/>
    <property type="molecule type" value="Genomic_DNA"/>
</dbReference>
<dbReference type="STRING" id="946077.W5A_04698"/>
<evidence type="ECO:0000313" key="3">
    <source>
        <dbReference type="Proteomes" id="UP000005938"/>
    </source>
</evidence>
<dbReference type="OrthoDB" id="9801997at2"/>
<evidence type="ECO:0000313" key="2">
    <source>
        <dbReference type="EMBL" id="EID75484.1"/>
    </source>
</evidence>
<dbReference type="GO" id="GO:0051920">
    <property type="term" value="F:peroxiredoxin activity"/>
    <property type="evidence" value="ECO:0007669"/>
    <property type="project" value="InterPro"/>
</dbReference>
<dbReference type="PANTHER" id="PTHR34846:SF10">
    <property type="entry name" value="CYTOPLASMIC PROTEIN"/>
    <property type="match status" value="1"/>
</dbReference>
<keyword evidence="2" id="KW-0575">Peroxidase</keyword>
<dbReference type="AlphaFoldDB" id="I0WGG8"/>
<gene>
    <name evidence="2" type="ORF">W5A_04698</name>
</gene>
<dbReference type="Proteomes" id="UP000005938">
    <property type="component" value="Unassembled WGS sequence"/>
</dbReference>
<dbReference type="InterPro" id="IPR029032">
    <property type="entry name" value="AhpD-like"/>
</dbReference>
<keyword evidence="3" id="KW-1185">Reference proteome</keyword>
<name>I0WGG8_9FLAO</name>
<feature type="domain" description="Carboxymuconolactone decarboxylase-like" evidence="1">
    <location>
        <begin position="33"/>
        <end position="100"/>
    </location>
</feature>
<protein>
    <submittedName>
        <fullName evidence="2">Alkylhydroperoxidase like protein, ahpd family</fullName>
    </submittedName>
</protein>
<dbReference type="RefSeq" id="WP_008237946.1">
    <property type="nucleotide sequence ID" value="NZ_AJJU01000004.1"/>
</dbReference>
<sequence>MSTQINQEQRINIASLEPECWSIIMSIETHLSKTGLNQLLRELIKIRTSQINKCVFCIDLHTRDAIRLGESQRRIFALTAWEESTLFTQEERAVLKLTEEITEIAKKGVTDETYQQVKEYYTDKEIAQIIIAINHMNFLNRVGVTSKLRV</sequence>
<dbReference type="SUPFAM" id="SSF69118">
    <property type="entry name" value="AhpD-like"/>
    <property type="match status" value="1"/>
</dbReference>
<keyword evidence="2" id="KW-0560">Oxidoreductase</keyword>
<dbReference type="Gene3D" id="1.20.1290.10">
    <property type="entry name" value="AhpD-like"/>
    <property type="match status" value="1"/>
</dbReference>
<organism evidence="2 3">
    <name type="scientific">Imtechella halotolerans K1</name>
    <dbReference type="NCBI Taxonomy" id="946077"/>
    <lineage>
        <taxon>Bacteria</taxon>
        <taxon>Pseudomonadati</taxon>
        <taxon>Bacteroidota</taxon>
        <taxon>Flavobacteriia</taxon>
        <taxon>Flavobacteriales</taxon>
        <taxon>Flavobacteriaceae</taxon>
        <taxon>Imtechella</taxon>
    </lineage>
</organism>
<dbReference type="InterPro" id="IPR003779">
    <property type="entry name" value="CMD-like"/>
</dbReference>
<dbReference type="PANTHER" id="PTHR34846">
    <property type="entry name" value="4-CARBOXYMUCONOLACTONE DECARBOXYLASE FAMILY PROTEIN (AFU_ORTHOLOGUE AFUA_6G11590)"/>
    <property type="match status" value="1"/>
</dbReference>
<dbReference type="NCBIfam" id="TIGR00778">
    <property type="entry name" value="ahpD_dom"/>
    <property type="match status" value="1"/>
</dbReference>